<keyword evidence="3" id="KW-1185">Reference proteome</keyword>
<feature type="region of interest" description="Disordered" evidence="1">
    <location>
        <begin position="375"/>
        <end position="404"/>
    </location>
</feature>
<reference evidence="3" key="2">
    <citation type="submission" date="2008-08" db="EMBL/GenBank/DDBJ databases">
        <authorList>
            <consortium name="Diatom Consortium"/>
            <person name="Grigoriev I."/>
            <person name="Grimwood J."/>
            <person name="Kuo A."/>
            <person name="Otillar R.P."/>
            <person name="Salamov A."/>
            <person name="Detter J.C."/>
            <person name="Lindquist E."/>
            <person name="Shapiro H."/>
            <person name="Lucas S."/>
            <person name="Glavina del Rio T."/>
            <person name="Pitluck S."/>
            <person name="Rokhsar D."/>
            <person name="Bowler C."/>
        </authorList>
    </citation>
    <scope>GENOME REANNOTATION</scope>
    <source>
        <strain evidence="3">CCAP 1055/1</strain>
    </source>
</reference>
<feature type="compositionally biased region" description="Low complexity" evidence="1">
    <location>
        <begin position="36"/>
        <end position="49"/>
    </location>
</feature>
<proteinExistence type="predicted"/>
<evidence type="ECO:0000313" key="2">
    <source>
        <dbReference type="EMBL" id="EEC49842.1"/>
    </source>
</evidence>
<gene>
    <name evidence="2" type="ORF">PHATRDRAFT_44302</name>
</gene>
<feature type="compositionally biased region" description="Low complexity" evidence="1">
    <location>
        <begin position="146"/>
        <end position="157"/>
    </location>
</feature>
<evidence type="ECO:0000256" key="1">
    <source>
        <dbReference type="SAM" id="MobiDB-lite"/>
    </source>
</evidence>
<dbReference type="OrthoDB" id="49480at2759"/>
<dbReference type="EMBL" id="CM000607">
    <property type="protein sequence ID" value="EEC49842.1"/>
    <property type="molecule type" value="Genomic_DNA"/>
</dbReference>
<feature type="region of interest" description="Disordered" evidence="1">
    <location>
        <begin position="434"/>
        <end position="461"/>
    </location>
</feature>
<dbReference type="RefSeq" id="XP_002178177.1">
    <property type="nucleotide sequence ID" value="XM_002178141.1"/>
</dbReference>
<dbReference type="Proteomes" id="UP000000759">
    <property type="component" value="Chromosome 4"/>
</dbReference>
<reference evidence="2 3" key="1">
    <citation type="journal article" date="2008" name="Nature">
        <title>The Phaeodactylum genome reveals the evolutionary history of diatom genomes.</title>
        <authorList>
            <person name="Bowler C."/>
            <person name="Allen A.E."/>
            <person name="Badger J.H."/>
            <person name="Grimwood J."/>
            <person name="Jabbari K."/>
            <person name="Kuo A."/>
            <person name="Maheswari U."/>
            <person name="Martens C."/>
            <person name="Maumus F."/>
            <person name="Otillar R.P."/>
            <person name="Rayko E."/>
            <person name="Salamov A."/>
            <person name="Vandepoele K."/>
            <person name="Beszteri B."/>
            <person name="Gruber A."/>
            <person name="Heijde M."/>
            <person name="Katinka M."/>
            <person name="Mock T."/>
            <person name="Valentin K."/>
            <person name="Verret F."/>
            <person name="Berges J.A."/>
            <person name="Brownlee C."/>
            <person name="Cadoret J.P."/>
            <person name="Chiovitti A."/>
            <person name="Choi C.J."/>
            <person name="Coesel S."/>
            <person name="De Martino A."/>
            <person name="Detter J.C."/>
            <person name="Durkin C."/>
            <person name="Falciatore A."/>
            <person name="Fournet J."/>
            <person name="Haruta M."/>
            <person name="Huysman M.J."/>
            <person name="Jenkins B.D."/>
            <person name="Jiroutova K."/>
            <person name="Jorgensen R.E."/>
            <person name="Joubert Y."/>
            <person name="Kaplan A."/>
            <person name="Kroger N."/>
            <person name="Kroth P.G."/>
            <person name="La Roche J."/>
            <person name="Lindquist E."/>
            <person name="Lommer M."/>
            <person name="Martin-Jezequel V."/>
            <person name="Lopez P.J."/>
            <person name="Lucas S."/>
            <person name="Mangogna M."/>
            <person name="McGinnis K."/>
            <person name="Medlin L.K."/>
            <person name="Montsant A."/>
            <person name="Oudot-Le Secq M.P."/>
            <person name="Napoli C."/>
            <person name="Obornik M."/>
            <person name="Parker M.S."/>
            <person name="Petit J.L."/>
            <person name="Porcel B.M."/>
            <person name="Poulsen N."/>
            <person name="Robison M."/>
            <person name="Rychlewski L."/>
            <person name="Rynearson T.A."/>
            <person name="Schmutz J."/>
            <person name="Shapiro H."/>
            <person name="Siaut M."/>
            <person name="Stanley M."/>
            <person name="Sussman M.R."/>
            <person name="Taylor A.R."/>
            <person name="Vardi A."/>
            <person name="von Dassow P."/>
            <person name="Vyverman W."/>
            <person name="Willis A."/>
            <person name="Wyrwicz L.S."/>
            <person name="Rokhsar D.S."/>
            <person name="Weissenbach J."/>
            <person name="Armbrust E.V."/>
            <person name="Green B.R."/>
            <person name="Van de Peer Y."/>
            <person name="Grigoriev I.V."/>
        </authorList>
    </citation>
    <scope>NUCLEOTIDE SEQUENCE [LARGE SCALE GENOMIC DNA]</scope>
    <source>
        <strain evidence="2 3">CCAP 1055/1</strain>
    </source>
</reference>
<feature type="compositionally biased region" description="Basic and acidic residues" evidence="1">
    <location>
        <begin position="375"/>
        <end position="401"/>
    </location>
</feature>
<dbReference type="GeneID" id="7197965"/>
<sequence>MMMSKPEPQAAAKKKSAGDAVADLERRLAQLDVTEAPPVSTSTASVTSTLDDPPAFAAPPSVDEAVPVKGGKNALLARIMAAQERAKQAQSTVKAPPPPPPEDLLDLSDDVPAPPPSFQSYEQTAVAAPTRSPPAPSYNWDPHAPTPTTTSTTSAPPTWIPDTSAPSAPALEDLLALEPATHSTNVGTDDHNAYFLDMQPVAPPSQGHAAEPSVEEVLAALEGLTEEEKQALLAEQAKIMASIEHSQTSAAAAKADAFESRSFSTAVQSVHRRPQQQQQQQQPTNAAHRSVTIDGQSVALHGQEQTRAAIQDGTAVLVQCLSCQNMMQVTKAAALMFCPVCQVVSPVEHLDGMDAAQAAQLQADMELAEQLQKEEYKEAAADRQERTSRPTSTPDKKKDQSWGEWLGLSATAGTTSSTSSPERPMSFAQKPTERGAIGVARPPGAVAETGTAQYGSRSYDDDVWASPGGGGARVAETKPLFNCVADSVYSAASTFTTAMHATTLSEDDEGNVHGVDSSSLLAMPGVSRESNYKQMDGN</sequence>
<feature type="region of interest" description="Disordered" evidence="1">
    <location>
        <begin position="263"/>
        <end position="290"/>
    </location>
</feature>
<dbReference type="HOGENOM" id="CLU_506693_0_0_1"/>
<dbReference type="eggNOG" id="ENOG502T6ZK">
    <property type="taxonomic scope" value="Eukaryota"/>
</dbReference>
<feature type="region of interest" description="Disordered" evidence="1">
    <location>
        <begin position="82"/>
        <end position="166"/>
    </location>
</feature>
<dbReference type="PaxDb" id="2850-Phatr44302"/>
<dbReference type="AlphaFoldDB" id="B7FTM6"/>
<evidence type="ECO:0000313" key="3">
    <source>
        <dbReference type="Proteomes" id="UP000000759"/>
    </source>
</evidence>
<feature type="compositionally biased region" description="Polar residues" evidence="1">
    <location>
        <begin position="528"/>
        <end position="538"/>
    </location>
</feature>
<protein>
    <submittedName>
        <fullName evidence="2">Uncharacterized protein</fullName>
    </submittedName>
</protein>
<organism evidence="2 3">
    <name type="scientific">Phaeodactylum tricornutum (strain CCAP 1055/1)</name>
    <dbReference type="NCBI Taxonomy" id="556484"/>
    <lineage>
        <taxon>Eukaryota</taxon>
        <taxon>Sar</taxon>
        <taxon>Stramenopiles</taxon>
        <taxon>Ochrophyta</taxon>
        <taxon>Bacillariophyta</taxon>
        <taxon>Bacillariophyceae</taxon>
        <taxon>Bacillariophycidae</taxon>
        <taxon>Naviculales</taxon>
        <taxon>Phaeodactylaceae</taxon>
        <taxon>Phaeodactylum</taxon>
    </lineage>
</organism>
<feature type="region of interest" description="Disordered" evidence="1">
    <location>
        <begin position="507"/>
        <end position="538"/>
    </location>
</feature>
<dbReference type="InParanoid" id="B7FTM6"/>
<accession>B7FTM6</accession>
<feature type="region of interest" description="Disordered" evidence="1">
    <location>
        <begin position="1"/>
        <end position="65"/>
    </location>
</feature>
<dbReference type="KEGG" id="pti:PHATRDRAFT_44302"/>
<name>B7FTM6_PHATC</name>